<keyword evidence="3" id="KW-1185">Reference proteome</keyword>
<feature type="compositionally biased region" description="Basic and acidic residues" evidence="1">
    <location>
        <begin position="82"/>
        <end position="92"/>
    </location>
</feature>
<feature type="compositionally biased region" description="Polar residues" evidence="1">
    <location>
        <begin position="454"/>
        <end position="466"/>
    </location>
</feature>
<feature type="compositionally biased region" description="Polar residues" evidence="1">
    <location>
        <begin position="530"/>
        <end position="550"/>
    </location>
</feature>
<dbReference type="AlphaFoldDB" id="A0A9Q8Z1W0"/>
<feature type="compositionally biased region" description="Basic and acidic residues" evidence="1">
    <location>
        <begin position="917"/>
        <end position="928"/>
    </location>
</feature>
<proteinExistence type="predicted"/>
<feature type="region of interest" description="Disordered" evidence="1">
    <location>
        <begin position="568"/>
        <end position="590"/>
    </location>
</feature>
<evidence type="ECO:0000313" key="2">
    <source>
        <dbReference type="EMBL" id="USP74414.1"/>
    </source>
</evidence>
<feature type="region of interest" description="Disordered" evidence="1">
    <location>
        <begin position="44"/>
        <end position="112"/>
    </location>
</feature>
<feature type="compositionally biased region" description="Polar residues" evidence="1">
    <location>
        <begin position="577"/>
        <end position="588"/>
    </location>
</feature>
<name>A0A9Q8Z1W0_CURCL</name>
<reference evidence="2" key="1">
    <citation type="submission" date="2021-12" db="EMBL/GenBank/DDBJ databases">
        <title>Curvularia clavata genome.</title>
        <authorList>
            <person name="Cao Y."/>
        </authorList>
    </citation>
    <scope>NUCLEOTIDE SEQUENCE</scope>
    <source>
        <strain evidence="2">Yc1106</strain>
    </source>
</reference>
<feature type="region of interest" description="Disordered" evidence="1">
    <location>
        <begin position="366"/>
        <end position="550"/>
    </location>
</feature>
<feature type="compositionally biased region" description="Basic and acidic residues" evidence="1">
    <location>
        <begin position="939"/>
        <end position="959"/>
    </location>
</feature>
<protein>
    <submittedName>
        <fullName evidence="2">Uncharacterized protein</fullName>
    </submittedName>
</protein>
<dbReference type="EMBL" id="CP089274">
    <property type="protein sequence ID" value="USP74414.1"/>
    <property type="molecule type" value="Genomic_DNA"/>
</dbReference>
<evidence type="ECO:0000256" key="1">
    <source>
        <dbReference type="SAM" id="MobiDB-lite"/>
    </source>
</evidence>
<feature type="compositionally biased region" description="Low complexity" evidence="1">
    <location>
        <begin position="44"/>
        <end position="58"/>
    </location>
</feature>
<feature type="compositionally biased region" description="Pro residues" evidence="1">
    <location>
        <begin position="59"/>
        <end position="76"/>
    </location>
</feature>
<dbReference type="Proteomes" id="UP001056012">
    <property type="component" value="Chromosome 1"/>
</dbReference>
<feature type="compositionally biased region" description="Polar residues" evidence="1">
    <location>
        <begin position="904"/>
        <end position="913"/>
    </location>
</feature>
<gene>
    <name evidence="2" type="ORF">yc1106_01688</name>
</gene>
<organism evidence="2 3">
    <name type="scientific">Curvularia clavata</name>
    <dbReference type="NCBI Taxonomy" id="95742"/>
    <lineage>
        <taxon>Eukaryota</taxon>
        <taxon>Fungi</taxon>
        <taxon>Dikarya</taxon>
        <taxon>Ascomycota</taxon>
        <taxon>Pezizomycotina</taxon>
        <taxon>Dothideomycetes</taxon>
        <taxon>Pleosporomycetidae</taxon>
        <taxon>Pleosporales</taxon>
        <taxon>Pleosporineae</taxon>
        <taxon>Pleosporaceae</taxon>
        <taxon>Curvularia</taxon>
    </lineage>
</organism>
<evidence type="ECO:0000313" key="3">
    <source>
        <dbReference type="Proteomes" id="UP001056012"/>
    </source>
</evidence>
<dbReference type="OrthoDB" id="30417at2759"/>
<feature type="region of interest" description="Disordered" evidence="1">
    <location>
        <begin position="852"/>
        <end position="962"/>
    </location>
</feature>
<accession>A0A9Q8Z1W0</accession>
<dbReference type="VEuPathDB" id="FungiDB:yc1106_01688"/>
<feature type="compositionally biased region" description="Polar residues" evidence="1">
    <location>
        <begin position="879"/>
        <end position="896"/>
    </location>
</feature>
<sequence>MSLAYKVDELLALRDSVSESAVSIEKFADEDVIREHVLRPSASAAANLNSRSSNSLRPPAAPAPTPVAPQKRPSPSPSLKRGKAEKLLKEHGSPPGLRVTAGGRIVPSDLPPLGTSRYSDAVYRQQQSLRAASGNVMAMQNHPNSSNLARIEVVNGQPVVFVGDRMFALPAVNTTTSALPVNGVAAMDPTMKRAPEPPTPGIHGAMPGSYGGPSRSATHTPFAGLDLATLKTQQTLKKQELKVVEQTEVLQANHQNEAWRAAMIEKKRSLIIELDALRKQISAMETGATTAQPSPIPTAISASATPIPSFAVQGQPPFTPAMYPFPAVNQFVPVPTPMYQPQPQPYSGYPSFSTVEPAAFVPSIITPQAAHSPPGSANRRSCAIEIKPPPPEDSKKPSALNPKSPTYEPATKSNALKEPVPPTPSPDKSSPWHVQEASVSVKHEYGTASRKHSLSSVDTTDFFPTNTHEHSSTRVAPQAKDIKEPAVSAAGPTTPEKNWPASPWNEGQSGHSSKRDPTPKLTSWPEAFGKQSSQQSLRPSTTNQSLSASGQNSAVGVTLTASLAASSRSSNATAKTHSGQQSSANQSWLLPEKPVIHVPSTYQEGYQAGYDHVGIPDNAEVLQGYIQGLLHFLTDESKKRQAEYQRHASSRTPSLRGLVADSLPHDPIFGTGISRNSLNGEQENVRLTKTSPSDDGRHNNGYNLQGHFVDTSGSYMTGHKMAQQSGHRVASSTQHSKPPSLFLPRMTSGLGQAVGSNGQKDASKGMMHNQGTSFHGDLHSNEETPQPFVGTQIQNRSQGASLTMQRLYSTAKERGSHELSGYARPPSRAFADLRLTGLDGAMDDLAEMMTDTQIDEGRTSASAEKQTPVEHEDMDASCFKSSNKGKQKATSSPAKTTDTERETAASSRTNTPGSPKKAGEHSPAKVKLEQVTNKFRRGKKDEGRTMSPDERTKRSEKWRQRFQQLKRTEMDEIEAYRRNSRT</sequence>